<feature type="region of interest" description="Disordered" evidence="1">
    <location>
        <begin position="1"/>
        <end position="30"/>
    </location>
</feature>
<organism evidence="2 3">
    <name type="scientific">Veillonella magna</name>
    <dbReference type="NCBI Taxonomy" id="464322"/>
    <lineage>
        <taxon>Bacteria</taxon>
        <taxon>Bacillati</taxon>
        <taxon>Bacillota</taxon>
        <taxon>Negativicutes</taxon>
        <taxon>Veillonellales</taxon>
        <taxon>Veillonellaceae</taxon>
        <taxon>Veillonella</taxon>
    </lineage>
</organism>
<dbReference type="EMBL" id="JACJLA010000021">
    <property type="protein sequence ID" value="MBM6913490.1"/>
    <property type="molecule type" value="Genomic_DNA"/>
</dbReference>
<evidence type="ECO:0000313" key="2">
    <source>
        <dbReference type="EMBL" id="MBM6913490.1"/>
    </source>
</evidence>
<protein>
    <recommendedName>
        <fullName evidence="4">Diaminopimelate epimerase</fullName>
    </recommendedName>
</protein>
<evidence type="ECO:0000256" key="1">
    <source>
        <dbReference type="SAM" id="MobiDB-lite"/>
    </source>
</evidence>
<dbReference type="RefSeq" id="WP_205088368.1">
    <property type="nucleotide sequence ID" value="NZ_JACJLA010000021.1"/>
</dbReference>
<comment type="caution">
    <text evidence="2">The sequence shown here is derived from an EMBL/GenBank/DDBJ whole genome shotgun (WGS) entry which is preliminary data.</text>
</comment>
<sequence>MSSNYQDTSRTAKTIASTVSSKQDSRPRSASLHFIKVNPAGNITILVDTPIEDEARPTIANQLMAYNHLHAEQVGFLSYPSNGSPREIPIRLTMMGGEFCGNATRSAASYAVYARMLAPEADGSYQPLVYCSGSSAPIRCIVRPTNHPFIFYAEAHMPSPQTVDIIHISFDTWTLPLHRVTFPGITHYIVPIRAWYELSPSIVGNAFHTDGLLADAVRPTLHRLFDSLFSQLKCQEAAAAFGIMFYDTIRQEMVPVVYVDATESIFWEQSCASGTTAVGAALLCSYRGNQSLTLHQPGGTLTVHQRWHTVSHDDQSLCPQYYLDGPVQITAIGDAFL</sequence>
<accession>A0ABS2GI43</accession>
<dbReference type="Pfam" id="PF26317">
    <property type="entry name" value="CntK_N"/>
    <property type="match status" value="2"/>
</dbReference>
<keyword evidence="3" id="KW-1185">Reference proteome</keyword>
<evidence type="ECO:0008006" key="4">
    <source>
        <dbReference type="Google" id="ProtNLM"/>
    </source>
</evidence>
<proteinExistence type="predicted"/>
<feature type="compositionally biased region" description="Polar residues" evidence="1">
    <location>
        <begin position="1"/>
        <end position="22"/>
    </location>
</feature>
<dbReference type="Proteomes" id="UP000707138">
    <property type="component" value="Unassembled WGS sequence"/>
</dbReference>
<dbReference type="InterPro" id="IPR058944">
    <property type="entry name" value="CntK-like"/>
</dbReference>
<reference evidence="2 3" key="1">
    <citation type="journal article" date="2021" name="Sci. Rep.">
        <title>The distribution of antibiotic resistance genes in chicken gut microbiota commensals.</title>
        <authorList>
            <person name="Juricova H."/>
            <person name="Matiasovicova J."/>
            <person name="Kubasova T."/>
            <person name="Cejkova D."/>
            <person name="Rychlik I."/>
        </authorList>
    </citation>
    <scope>NUCLEOTIDE SEQUENCE [LARGE SCALE GENOMIC DNA]</scope>
    <source>
        <strain evidence="2 3">An537</strain>
    </source>
</reference>
<evidence type="ECO:0000313" key="3">
    <source>
        <dbReference type="Proteomes" id="UP000707138"/>
    </source>
</evidence>
<gene>
    <name evidence="2" type="ORF">H6A01_09195</name>
</gene>
<name>A0ABS2GI43_9FIRM</name>